<dbReference type="EMBL" id="LXQA010013242">
    <property type="protein sequence ID" value="MCH87962.1"/>
    <property type="molecule type" value="Genomic_DNA"/>
</dbReference>
<gene>
    <name evidence="2" type="ORF">A2U01_0008843</name>
</gene>
<dbReference type="AlphaFoldDB" id="A0A392MKD2"/>
<protein>
    <submittedName>
        <fullName evidence="2">Mitochondrial-like Rho GTPase 1-like</fullName>
    </submittedName>
</protein>
<evidence type="ECO:0000256" key="1">
    <source>
        <dbReference type="SAM" id="Phobius"/>
    </source>
</evidence>
<keyword evidence="1" id="KW-0472">Membrane</keyword>
<sequence length="80" mass="8648">MVSQDMEVEAHMPISVKLGDCDNIFRGIVTAAEHPHLSIPKIESGKTRKLHHKLIDGSLMFVSVVLGVAVMVGVARKNAS</sequence>
<name>A0A392MKD2_9FABA</name>
<keyword evidence="3" id="KW-1185">Reference proteome</keyword>
<keyword evidence="1" id="KW-1133">Transmembrane helix</keyword>
<dbReference type="Proteomes" id="UP000265520">
    <property type="component" value="Unassembled WGS sequence"/>
</dbReference>
<accession>A0A392MKD2</accession>
<feature type="transmembrane region" description="Helical" evidence="1">
    <location>
        <begin position="54"/>
        <end position="75"/>
    </location>
</feature>
<reference evidence="2 3" key="1">
    <citation type="journal article" date="2018" name="Front. Plant Sci.">
        <title>Red Clover (Trifolium pratense) and Zigzag Clover (T. medium) - A Picture of Genomic Similarities and Differences.</title>
        <authorList>
            <person name="Dluhosova J."/>
            <person name="Istvanek J."/>
            <person name="Nedelnik J."/>
            <person name="Repkova J."/>
        </authorList>
    </citation>
    <scope>NUCLEOTIDE SEQUENCE [LARGE SCALE GENOMIC DNA]</scope>
    <source>
        <strain evidence="3">cv. 10/8</strain>
        <tissue evidence="2">Leaf</tissue>
    </source>
</reference>
<proteinExistence type="predicted"/>
<comment type="caution">
    <text evidence="2">The sequence shown here is derived from an EMBL/GenBank/DDBJ whole genome shotgun (WGS) entry which is preliminary data.</text>
</comment>
<keyword evidence="1" id="KW-0812">Transmembrane</keyword>
<evidence type="ECO:0000313" key="2">
    <source>
        <dbReference type="EMBL" id="MCH87962.1"/>
    </source>
</evidence>
<evidence type="ECO:0000313" key="3">
    <source>
        <dbReference type="Proteomes" id="UP000265520"/>
    </source>
</evidence>
<organism evidence="2 3">
    <name type="scientific">Trifolium medium</name>
    <dbReference type="NCBI Taxonomy" id="97028"/>
    <lineage>
        <taxon>Eukaryota</taxon>
        <taxon>Viridiplantae</taxon>
        <taxon>Streptophyta</taxon>
        <taxon>Embryophyta</taxon>
        <taxon>Tracheophyta</taxon>
        <taxon>Spermatophyta</taxon>
        <taxon>Magnoliopsida</taxon>
        <taxon>eudicotyledons</taxon>
        <taxon>Gunneridae</taxon>
        <taxon>Pentapetalae</taxon>
        <taxon>rosids</taxon>
        <taxon>fabids</taxon>
        <taxon>Fabales</taxon>
        <taxon>Fabaceae</taxon>
        <taxon>Papilionoideae</taxon>
        <taxon>50 kb inversion clade</taxon>
        <taxon>NPAAA clade</taxon>
        <taxon>Hologalegina</taxon>
        <taxon>IRL clade</taxon>
        <taxon>Trifolieae</taxon>
        <taxon>Trifolium</taxon>
    </lineage>
</organism>